<evidence type="ECO:0000256" key="1">
    <source>
        <dbReference type="SAM" id="MobiDB-lite"/>
    </source>
</evidence>
<reference evidence="2 3" key="1">
    <citation type="submission" date="2019-08" db="EMBL/GenBank/DDBJ databases">
        <authorList>
            <person name="Peeters C."/>
        </authorList>
    </citation>
    <scope>NUCLEOTIDE SEQUENCE [LARGE SCALE GENOMIC DNA]</scope>
    <source>
        <strain evidence="2 3">LMG 20602</strain>
    </source>
</reference>
<feature type="region of interest" description="Disordered" evidence="1">
    <location>
        <begin position="101"/>
        <end position="126"/>
    </location>
</feature>
<dbReference type="RefSeq" id="WP_150720781.1">
    <property type="nucleotide sequence ID" value="NZ_CABPRV010000003.1"/>
</dbReference>
<feature type="compositionally biased region" description="Polar residues" evidence="1">
    <location>
        <begin position="273"/>
        <end position="285"/>
    </location>
</feature>
<feature type="compositionally biased region" description="Polar residues" evidence="1">
    <location>
        <begin position="107"/>
        <end position="122"/>
    </location>
</feature>
<gene>
    <name evidence="2" type="ORF">PCA20602_01628</name>
</gene>
<organism evidence="2 3">
    <name type="scientific">Pandoraea capi</name>
    <dbReference type="NCBI Taxonomy" id="2508286"/>
    <lineage>
        <taxon>Bacteria</taxon>
        <taxon>Pseudomonadati</taxon>
        <taxon>Pseudomonadota</taxon>
        <taxon>Betaproteobacteria</taxon>
        <taxon>Burkholderiales</taxon>
        <taxon>Burkholderiaceae</taxon>
        <taxon>Pandoraea</taxon>
    </lineage>
</organism>
<keyword evidence="3" id="KW-1185">Reference proteome</keyword>
<feature type="compositionally biased region" description="Polar residues" evidence="1">
    <location>
        <begin position="317"/>
        <end position="326"/>
    </location>
</feature>
<evidence type="ECO:0000313" key="3">
    <source>
        <dbReference type="Proteomes" id="UP000366065"/>
    </source>
</evidence>
<feature type="region of interest" description="Disordered" evidence="1">
    <location>
        <begin position="224"/>
        <end position="332"/>
    </location>
</feature>
<dbReference type="EMBL" id="CABPRV010000003">
    <property type="protein sequence ID" value="VVD91057.1"/>
    <property type="molecule type" value="Genomic_DNA"/>
</dbReference>
<proteinExistence type="predicted"/>
<name>A0ABY6VUU6_9BURK</name>
<feature type="region of interest" description="Disordered" evidence="1">
    <location>
        <begin position="149"/>
        <end position="178"/>
    </location>
</feature>
<protein>
    <submittedName>
        <fullName evidence="2">Uncharacterized protein</fullName>
    </submittedName>
</protein>
<evidence type="ECO:0000313" key="2">
    <source>
        <dbReference type="EMBL" id="VVD91057.1"/>
    </source>
</evidence>
<sequence length="352" mass="38272">MSMLPTLQSTASSPVTSSFPMEQITNAFGAKGKRIGITKDGQLVTFKGRAFLLHPHQCKRAQSLLRQHDLSTEPPRSIIDAFKFKDLRTDRAPVQALLTRLALPGQPRQSEQPTNGASSATPETHPLEASRLVTPGQSRRQLPAHLLSATLNGNLPTPSGDGVRRGSDDGYDTDASENYHRVQHQAAQLRREYEASVDSNDAPPALPPKQDRNALIASVDMARKAHDGQAPESATISRPVSKPRTTSPTASPPKPPRAFIFDFPPENRPIFSRSASEDSNVSGASESPPFARSRDSLDTVLTLRPLPKTPDEERVESASQPSSASNILDELRASGRAKDTLIQTMLRTRKMG</sequence>
<comment type="caution">
    <text evidence="2">The sequence shown here is derived from an EMBL/GenBank/DDBJ whole genome shotgun (WGS) entry which is preliminary data.</text>
</comment>
<feature type="region of interest" description="Disordered" evidence="1">
    <location>
        <begin position="190"/>
        <end position="210"/>
    </location>
</feature>
<dbReference type="Proteomes" id="UP000366065">
    <property type="component" value="Unassembled WGS sequence"/>
</dbReference>
<accession>A0ABY6VUU6</accession>